<evidence type="ECO:0000256" key="1">
    <source>
        <dbReference type="ARBA" id="ARBA00010014"/>
    </source>
</evidence>
<keyword evidence="2 4" id="KW-0689">Ribosomal protein</keyword>
<dbReference type="GO" id="GO:0003735">
    <property type="term" value="F:structural constituent of ribosome"/>
    <property type="evidence" value="ECO:0007669"/>
    <property type="project" value="InterPro"/>
</dbReference>
<comment type="caution">
    <text evidence="4">The sequence shown here is derived from an EMBL/GenBank/DDBJ whole genome shotgun (WGS) entry which is preliminary data.</text>
</comment>
<dbReference type="AlphaFoldDB" id="A0A317ALX2"/>
<dbReference type="GO" id="GO:0003723">
    <property type="term" value="F:RNA binding"/>
    <property type="evidence" value="ECO:0007669"/>
    <property type="project" value="TreeGrafter"/>
</dbReference>
<evidence type="ECO:0000313" key="5">
    <source>
        <dbReference type="Proteomes" id="UP000245464"/>
    </source>
</evidence>
<dbReference type="InterPro" id="IPR036390">
    <property type="entry name" value="WH_DNA-bd_sf"/>
</dbReference>
<dbReference type="Gene3D" id="1.10.10.10">
    <property type="entry name" value="Winged helix-like DNA-binding domain superfamily/Winged helix DNA-binding domain"/>
    <property type="match status" value="1"/>
</dbReference>
<dbReference type="KEGG" id="ptrr:6343084"/>
<evidence type="ECO:0000313" key="4">
    <source>
        <dbReference type="EMBL" id="KAF7569389.1"/>
    </source>
</evidence>
<dbReference type="Pfam" id="PF01090">
    <property type="entry name" value="Ribosomal_S19e"/>
    <property type="match status" value="1"/>
</dbReference>
<accession>A0A317ALX2</accession>
<proteinExistence type="inferred from homology"/>
<dbReference type="PANTHER" id="PTHR11710:SF0">
    <property type="entry name" value="40S RIBOSOMAL PROTEIN S19"/>
    <property type="match status" value="1"/>
</dbReference>
<reference evidence="4" key="1">
    <citation type="journal article" date="2018" name="BMC Genomics">
        <title>Comparative genomics of the wheat fungal pathogen Pyrenophora tritici-repentis reveals chromosomal variations and genome plasticity.</title>
        <authorList>
            <person name="Moolhuijzen P."/>
            <person name="See P.T."/>
            <person name="Hane J.K."/>
            <person name="Shi G."/>
            <person name="Liu Z."/>
            <person name="Oliver R.P."/>
            <person name="Moffat C.S."/>
        </authorList>
    </citation>
    <scope>NUCLEOTIDE SEQUENCE [LARGE SCALE GENOMIC DNA]</scope>
    <source>
        <strain evidence="4">M4</strain>
    </source>
</reference>
<dbReference type="InterPro" id="IPR001266">
    <property type="entry name" value="Ribosomal_eS19"/>
</dbReference>
<evidence type="ECO:0000256" key="3">
    <source>
        <dbReference type="ARBA" id="ARBA00023274"/>
    </source>
</evidence>
<gene>
    <name evidence="4" type="ORF">PtrM4_118040</name>
</gene>
<dbReference type="SMART" id="SM01413">
    <property type="entry name" value="Ribosomal_S19e"/>
    <property type="match status" value="1"/>
</dbReference>
<dbReference type="InterPro" id="IPR036388">
    <property type="entry name" value="WH-like_DNA-bd_sf"/>
</dbReference>
<dbReference type="PANTHER" id="PTHR11710">
    <property type="entry name" value="40S RIBOSOMAL PROTEIN S19"/>
    <property type="match status" value="1"/>
</dbReference>
<dbReference type="GO" id="GO:0000028">
    <property type="term" value="P:ribosomal small subunit assembly"/>
    <property type="evidence" value="ECO:0007669"/>
    <property type="project" value="TreeGrafter"/>
</dbReference>
<dbReference type="GO" id="GO:0022627">
    <property type="term" value="C:cytosolic small ribosomal subunit"/>
    <property type="evidence" value="ECO:0007669"/>
    <property type="project" value="TreeGrafter"/>
</dbReference>
<sequence length="168" mass="18350">MGVDVLGHQANQIQAAQGISKTTICHVGAQLDLSKITAYTRSALLSLTFLVLHHCPDSPNSRPYSAFNANDYTDQDHHDDWSPRRRLGVSRLRKVHGTGKNRGMRPSHHYNGSGSVDRKAIQALAKLQILELDDNTGGRRITAQGQRDLDRIALTVAEAAADDDSSDA</sequence>
<evidence type="ECO:0000256" key="2">
    <source>
        <dbReference type="ARBA" id="ARBA00022980"/>
    </source>
</evidence>
<organism evidence="4 5">
    <name type="scientific">Pyrenophora tritici-repentis</name>
    <dbReference type="NCBI Taxonomy" id="45151"/>
    <lineage>
        <taxon>Eukaryota</taxon>
        <taxon>Fungi</taxon>
        <taxon>Dikarya</taxon>
        <taxon>Ascomycota</taxon>
        <taxon>Pezizomycotina</taxon>
        <taxon>Dothideomycetes</taxon>
        <taxon>Pleosporomycetidae</taxon>
        <taxon>Pleosporales</taxon>
        <taxon>Pleosporineae</taxon>
        <taxon>Pleosporaceae</taxon>
        <taxon>Pyrenophora</taxon>
    </lineage>
</organism>
<dbReference type="RefSeq" id="XP_065961468.1">
    <property type="nucleotide sequence ID" value="XM_066108283.1"/>
</dbReference>
<comment type="similarity">
    <text evidence="1">Belongs to the eukaryotic ribosomal protein eS19 family.</text>
</comment>
<keyword evidence="3" id="KW-0687">Ribonucleoprotein</keyword>
<dbReference type="GO" id="GO:0006412">
    <property type="term" value="P:translation"/>
    <property type="evidence" value="ECO:0007669"/>
    <property type="project" value="InterPro"/>
</dbReference>
<dbReference type="SUPFAM" id="SSF46785">
    <property type="entry name" value="Winged helix' DNA-binding domain"/>
    <property type="match status" value="1"/>
</dbReference>
<name>A0A317ALX2_9PLEO</name>
<dbReference type="Proteomes" id="UP000245464">
    <property type="component" value="Chromosome 6"/>
</dbReference>
<dbReference type="GeneID" id="6343084"/>
<protein>
    <submittedName>
        <fullName evidence="4">RPS19A, Ribosomal protein S19E (S16A)</fullName>
    </submittedName>
</protein>
<dbReference type="EMBL" id="NQIK02000006">
    <property type="protein sequence ID" value="KAF7569389.1"/>
    <property type="molecule type" value="Genomic_DNA"/>
</dbReference>